<name>A0A2N9ENZ7_FAGSY</name>
<dbReference type="InterPro" id="IPR001584">
    <property type="entry name" value="Integrase_cat-core"/>
</dbReference>
<keyword evidence="2" id="KW-0378">Hydrolase</keyword>
<evidence type="ECO:0000256" key="1">
    <source>
        <dbReference type="ARBA" id="ARBA00022723"/>
    </source>
</evidence>
<reference evidence="4" key="1">
    <citation type="submission" date="2018-02" db="EMBL/GenBank/DDBJ databases">
        <authorList>
            <person name="Cohen D.B."/>
            <person name="Kent A.D."/>
        </authorList>
    </citation>
    <scope>NUCLEOTIDE SEQUENCE</scope>
</reference>
<proteinExistence type="predicted"/>
<evidence type="ECO:0000259" key="3">
    <source>
        <dbReference type="PROSITE" id="PS50994"/>
    </source>
</evidence>
<dbReference type="InterPro" id="IPR057670">
    <property type="entry name" value="SH3_retrovirus"/>
</dbReference>
<protein>
    <recommendedName>
        <fullName evidence="3">Integrase catalytic domain-containing protein</fullName>
    </recommendedName>
</protein>
<dbReference type="InterPro" id="IPR039537">
    <property type="entry name" value="Retrotran_Ty1/copia-like"/>
</dbReference>
<dbReference type="GO" id="GO:0015074">
    <property type="term" value="P:DNA integration"/>
    <property type="evidence" value="ECO:0007669"/>
    <property type="project" value="InterPro"/>
</dbReference>
<dbReference type="InterPro" id="IPR013103">
    <property type="entry name" value="RVT_2"/>
</dbReference>
<dbReference type="InterPro" id="IPR012337">
    <property type="entry name" value="RNaseH-like_sf"/>
</dbReference>
<evidence type="ECO:0000313" key="4">
    <source>
        <dbReference type="EMBL" id="SPC76525.1"/>
    </source>
</evidence>
<evidence type="ECO:0000256" key="2">
    <source>
        <dbReference type="ARBA" id="ARBA00022801"/>
    </source>
</evidence>
<dbReference type="Pfam" id="PF25597">
    <property type="entry name" value="SH3_retrovirus"/>
    <property type="match status" value="1"/>
</dbReference>
<sequence>MFKIYKAEIELKQEKKIKIVRSDRGGEFYGRYGEAGQIPGPFAKFLQECGVDAQYTMPGEPEQNGVTERRNRTLMDMVRSMMSNTSLPTFLWGDALKTAAYILNRVPSKSVPKTPFELWCGHKPSLSHFRIWGCPAEVRLYDPSLKKLDPRSVSGYFVGYANKSKGYRFYCPSYSMRIVESKRAVFLEGDSVNEVVQPSKVLLMILRRIHRLFSLLSLLNRIDAMVDELKSMDNNNVWDLVDLPNGCRPIGCKWVFKTKKDSTGKIERYKARLVAKGFSQKEGVDYKETFSPVSLKDSFRIVMALVAHFDFELHQMDVKTAFLNGDLTEDVYMLQPDGFQVSGKEHMVCKLKKSIYGLKQASRQWYLKFDNVVTSFGFKENPVDHCIYLKISGSKIIFLVLYVDDILLASNDLGLLCETKRFLFDNFEMKDLGEASFVLGIEIHRDRSRGILGLSQKSYISRVLERFNMSTCVAGDAPVVKGDKLSKLQCPQNDLERNEMKKIPYASAVGSLMYAQVCTRPDIAFAISVLGRFQSDPGMDHWRAAKKTMQGCANDLKSTSGYVFMLAGGAISWKSVKQTLTASSTMQAEYVACYEATLQAVWLRNFISRLEIVDSISKPLTIYNDNSAAVCFSKNNKRSSGSKHMHIKYLVVREKILELQTSIIHIATEEMIADPLTKGLPPKVFKGACYSYGVG</sequence>
<dbReference type="SUPFAM" id="SSF53098">
    <property type="entry name" value="Ribonuclease H-like"/>
    <property type="match status" value="1"/>
</dbReference>
<dbReference type="EMBL" id="OIVN01000224">
    <property type="protein sequence ID" value="SPC76525.1"/>
    <property type="molecule type" value="Genomic_DNA"/>
</dbReference>
<dbReference type="SUPFAM" id="SSF56672">
    <property type="entry name" value="DNA/RNA polymerases"/>
    <property type="match status" value="1"/>
</dbReference>
<keyword evidence="1" id="KW-0479">Metal-binding</keyword>
<dbReference type="InterPro" id="IPR043502">
    <property type="entry name" value="DNA/RNA_pol_sf"/>
</dbReference>
<dbReference type="AlphaFoldDB" id="A0A2N9ENZ7"/>
<dbReference type="PANTHER" id="PTHR42648:SF28">
    <property type="entry name" value="TRANSPOSON-ENCODED PROTEIN WITH RIBONUCLEASE H-LIKE AND RETROVIRUS ZINC FINGER-LIKE DOMAINS"/>
    <property type="match status" value="1"/>
</dbReference>
<dbReference type="Pfam" id="PF07727">
    <property type="entry name" value="RVT_2"/>
    <property type="match status" value="1"/>
</dbReference>
<dbReference type="GO" id="GO:0016787">
    <property type="term" value="F:hydrolase activity"/>
    <property type="evidence" value="ECO:0007669"/>
    <property type="project" value="UniProtKB-KW"/>
</dbReference>
<dbReference type="PANTHER" id="PTHR42648">
    <property type="entry name" value="TRANSPOSASE, PUTATIVE-RELATED"/>
    <property type="match status" value="1"/>
</dbReference>
<dbReference type="GO" id="GO:0046872">
    <property type="term" value="F:metal ion binding"/>
    <property type="evidence" value="ECO:0007669"/>
    <property type="project" value="UniProtKB-KW"/>
</dbReference>
<dbReference type="CDD" id="cd09272">
    <property type="entry name" value="RNase_HI_RT_Ty1"/>
    <property type="match status" value="1"/>
</dbReference>
<feature type="domain" description="Integrase catalytic" evidence="3">
    <location>
        <begin position="1"/>
        <end position="123"/>
    </location>
</feature>
<dbReference type="PROSITE" id="PS50994">
    <property type="entry name" value="INTEGRASE"/>
    <property type="match status" value="1"/>
</dbReference>
<gene>
    <name evidence="4" type="ORF">FSB_LOCUS4407</name>
</gene>
<organism evidence="4">
    <name type="scientific">Fagus sylvatica</name>
    <name type="common">Beechnut</name>
    <dbReference type="NCBI Taxonomy" id="28930"/>
    <lineage>
        <taxon>Eukaryota</taxon>
        <taxon>Viridiplantae</taxon>
        <taxon>Streptophyta</taxon>
        <taxon>Embryophyta</taxon>
        <taxon>Tracheophyta</taxon>
        <taxon>Spermatophyta</taxon>
        <taxon>Magnoliopsida</taxon>
        <taxon>eudicotyledons</taxon>
        <taxon>Gunneridae</taxon>
        <taxon>Pentapetalae</taxon>
        <taxon>rosids</taxon>
        <taxon>fabids</taxon>
        <taxon>Fagales</taxon>
        <taxon>Fagaceae</taxon>
        <taxon>Fagus</taxon>
    </lineage>
</organism>
<dbReference type="GO" id="GO:0003676">
    <property type="term" value="F:nucleic acid binding"/>
    <property type="evidence" value="ECO:0007669"/>
    <property type="project" value="InterPro"/>
</dbReference>
<dbReference type="Gene3D" id="3.30.420.10">
    <property type="entry name" value="Ribonuclease H-like superfamily/Ribonuclease H"/>
    <property type="match status" value="1"/>
</dbReference>
<accession>A0A2N9ENZ7</accession>
<dbReference type="InterPro" id="IPR036397">
    <property type="entry name" value="RNaseH_sf"/>
</dbReference>